<dbReference type="PANTHER" id="PTHR31964">
    <property type="entry name" value="ADENINE NUCLEOTIDE ALPHA HYDROLASES-LIKE SUPERFAMILY PROTEIN"/>
    <property type="match status" value="1"/>
</dbReference>
<protein>
    <recommendedName>
        <fullName evidence="1">UspA domain-containing protein</fullName>
    </recommendedName>
</protein>
<proteinExistence type="predicted"/>
<dbReference type="PANTHER" id="PTHR31964:SF113">
    <property type="entry name" value="USPA DOMAIN-CONTAINING PROTEIN"/>
    <property type="match status" value="1"/>
</dbReference>
<dbReference type="Gene3D" id="3.40.50.12370">
    <property type="match status" value="1"/>
</dbReference>
<dbReference type="SUPFAM" id="SSF52402">
    <property type="entry name" value="Adenine nucleotide alpha hydrolases-like"/>
    <property type="match status" value="2"/>
</dbReference>
<keyword evidence="3" id="KW-1185">Reference proteome</keyword>
<dbReference type="CDD" id="cd00293">
    <property type="entry name" value="USP-like"/>
    <property type="match status" value="1"/>
</dbReference>
<comment type="caution">
    <text evidence="2">The sequence shown here is derived from an EMBL/GenBank/DDBJ whole genome shotgun (WGS) entry which is preliminary data.</text>
</comment>
<reference evidence="2 3" key="1">
    <citation type="submission" date="2014-04" db="EMBL/GenBank/DDBJ databases">
        <title>Whole genome of Muricauda olearia.</title>
        <authorList>
            <person name="Zhang X.-H."/>
            <person name="Tang K."/>
        </authorList>
    </citation>
    <scope>NUCLEOTIDE SEQUENCE [LARGE SCALE GENOMIC DNA]</scope>
    <source>
        <strain evidence="2 3">Th120</strain>
    </source>
</reference>
<dbReference type="AlphaFoldDB" id="A0A444VH55"/>
<dbReference type="EMBL" id="JJMP01000014">
    <property type="protein sequence ID" value="RYC50083.1"/>
    <property type="molecule type" value="Genomic_DNA"/>
</dbReference>
<dbReference type="InterPro" id="IPR006016">
    <property type="entry name" value="UspA"/>
</dbReference>
<organism evidence="2 3">
    <name type="scientific">Flagellimonas olearia</name>
    <dbReference type="NCBI Taxonomy" id="552546"/>
    <lineage>
        <taxon>Bacteria</taxon>
        <taxon>Pseudomonadati</taxon>
        <taxon>Bacteroidota</taxon>
        <taxon>Flavobacteriia</taxon>
        <taxon>Flavobacteriales</taxon>
        <taxon>Flavobacteriaceae</taxon>
        <taxon>Flagellimonas</taxon>
    </lineage>
</organism>
<evidence type="ECO:0000259" key="1">
    <source>
        <dbReference type="Pfam" id="PF00582"/>
    </source>
</evidence>
<feature type="domain" description="UspA" evidence="1">
    <location>
        <begin position="2"/>
        <end position="147"/>
    </location>
</feature>
<name>A0A444VH55_9FLAO</name>
<gene>
    <name evidence="2" type="ORF">DN53_07175</name>
</gene>
<accession>A0A444VH55</accession>
<evidence type="ECO:0000313" key="3">
    <source>
        <dbReference type="Proteomes" id="UP000290261"/>
    </source>
</evidence>
<sequence length="284" mass="32403">MTRIVLPTDFSKNAWNAIIYAFSIFKDVECEFLILNAYQVGASGLTTKMGSANDTRLFRLMKEQSERELQEVLEKVVEIDTDPKHHFKTLSVADHLVNAIGKTVYNKEIDYIIMGTKGATGLKEVFMGSNTYKIINEIDFCPVIAVPEEYNVKDSIGDIVLATGYEHVFETYELHPLLKLTQLYNSEIWVTYAGNPEELTPQQIESKSTLEKHLKDTRYKFLEVEKGSSIQSSIQKTVEEHKGVDMVAMINYAHGFFEKLTREAVIKKVSFNTQVPFLVVHLFE</sequence>
<evidence type="ECO:0000313" key="2">
    <source>
        <dbReference type="EMBL" id="RYC50083.1"/>
    </source>
</evidence>
<dbReference type="Proteomes" id="UP000290261">
    <property type="component" value="Unassembled WGS sequence"/>
</dbReference>
<dbReference type="RefSeq" id="WP_129656254.1">
    <property type="nucleotide sequence ID" value="NZ_ML142917.1"/>
</dbReference>
<dbReference type="Pfam" id="PF00582">
    <property type="entry name" value="Usp"/>
    <property type="match status" value="1"/>
</dbReference>